<keyword evidence="2" id="KW-0378">Hydrolase</keyword>
<name>A0A4U6D448_9BACT</name>
<reference evidence="2 3" key="1">
    <citation type="submission" date="2019-05" db="EMBL/GenBank/DDBJ databases">
        <title>Dyadobacter AR-3-8 sp. nov., isolated from arctic soil.</title>
        <authorList>
            <person name="Chaudhary D.K."/>
        </authorList>
    </citation>
    <scope>NUCLEOTIDE SEQUENCE [LARGE SCALE GENOMIC DNA]</scope>
    <source>
        <strain evidence="2 3">AR-3-8</strain>
    </source>
</reference>
<dbReference type="InterPro" id="IPR012296">
    <property type="entry name" value="Nuclease_put_TT1808"/>
</dbReference>
<dbReference type="Pfam" id="PF05685">
    <property type="entry name" value="Uma2"/>
    <property type="match status" value="1"/>
</dbReference>
<dbReference type="Proteomes" id="UP000304900">
    <property type="component" value="Unassembled WGS sequence"/>
</dbReference>
<gene>
    <name evidence="2" type="ORF">FDK13_13130</name>
</gene>
<dbReference type="Gene3D" id="3.90.1570.10">
    <property type="entry name" value="tt1808, chain A"/>
    <property type="match status" value="1"/>
</dbReference>
<dbReference type="RefSeq" id="WP_137340440.1">
    <property type="nucleotide sequence ID" value="NZ_BSQH01000006.1"/>
</dbReference>
<protein>
    <submittedName>
        <fullName evidence="2">Uma2 family endonuclease</fullName>
    </submittedName>
</protein>
<dbReference type="InterPro" id="IPR008538">
    <property type="entry name" value="Uma2"/>
</dbReference>
<evidence type="ECO:0000313" key="2">
    <source>
        <dbReference type="EMBL" id="TKT92070.1"/>
    </source>
</evidence>
<proteinExistence type="predicted"/>
<dbReference type="PANTHER" id="PTHR36558">
    <property type="entry name" value="GLR1098 PROTEIN"/>
    <property type="match status" value="1"/>
</dbReference>
<feature type="domain" description="Putative restriction endonuclease" evidence="1">
    <location>
        <begin position="16"/>
        <end position="187"/>
    </location>
</feature>
<keyword evidence="2" id="KW-0540">Nuclease</keyword>
<comment type="caution">
    <text evidence="2">The sequence shown here is derived from an EMBL/GenBank/DDBJ whole genome shotgun (WGS) entry which is preliminary data.</text>
</comment>
<keyword evidence="3" id="KW-1185">Reference proteome</keyword>
<dbReference type="AlphaFoldDB" id="A0A4U6D448"/>
<accession>A0A4U6D448</accession>
<dbReference type="SUPFAM" id="SSF52980">
    <property type="entry name" value="Restriction endonuclease-like"/>
    <property type="match status" value="1"/>
</dbReference>
<evidence type="ECO:0000259" key="1">
    <source>
        <dbReference type="Pfam" id="PF05685"/>
    </source>
</evidence>
<keyword evidence="2" id="KW-0255">Endonuclease</keyword>
<evidence type="ECO:0000313" key="3">
    <source>
        <dbReference type="Proteomes" id="UP000304900"/>
    </source>
</evidence>
<sequence>MTSIDQLDFSRQYTYADYLQWKFQERLELIRGYIYKMSPAPARRHQDISRNLGRQIDKYLLDLPCQWYTAPFDVRLPRRNKNGDDEIMTVVQPDICIVCDPLKLDDRGCIGAPDVIIEILSPGNTKKEMFDKFQVYEEAGVREYWLVEPADKIVLVYTLNEQGKYIGKRPFTEGEKMTSFVFPELVVDLTSVFVD</sequence>
<dbReference type="PANTHER" id="PTHR36558:SF1">
    <property type="entry name" value="RESTRICTION ENDONUCLEASE DOMAIN-CONTAINING PROTEIN-RELATED"/>
    <property type="match status" value="1"/>
</dbReference>
<organism evidence="2 3">
    <name type="scientific">Dyadobacter frigoris</name>
    <dbReference type="NCBI Taxonomy" id="2576211"/>
    <lineage>
        <taxon>Bacteria</taxon>
        <taxon>Pseudomonadati</taxon>
        <taxon>Bacteroidota</taxon>
        <taxon>Cytophagia</taxon>
        <taxon>Cytophagales</taxon>
        <taxon>Spirosomataceae</taxon>
        <taxon>Dyadobacter</taxon>
    </lineage>
</organism>
<dbReference type="CDD" id="cd06260">
    <property type="entry name" value="DUF820-like"/>
    <property type="match status" value="1"/>
</dbReference>
<dbReference type="OrthoDB" id="9808428at2"/>
<dbReference type="InterPro" id="IPR011335">
    <property type="entry name" value="Restrct_endonuc-II-like"/>
</dbReference>
<dbReference type="EMBL" id="SZVO01000005">
    <property type="protein sequence ID" value="TKT92070.1"/>
    <property type="molecule type" value="Genomic_DNA"/>
</dbReference>
<dbReference type="GO" id="GO:0004519">
    <property type="term" value="F:endonuclease activity"/>
    <property type="evidence" value="ECO:0007669"/>
    <property type="project" value="UniProtKB-KW"/>
</dbReference>